<accession>D3KHT8</accession>
<proteinExistence type="predicted"/>
<feature type="coiled-coil region" evidence="1">
    <location>
        <begin position="409"/>
        <end position="485"/>
    </location>
</feature>
<comment type="caution">
    <text evidence="3">The sequence shown here is derived from an EMBL/GenBank/DDBJ whole genome shotgun (WGS) entry which is preliminary data.</text>
</comment>
<feature type="region of interest" description="Disordered" evidence="2">
    <location>
        <begin position="673"/>
        <end position="698"/>
    </location>
</feature>
<dbReference type="Proteomes" id="UP000001548">
    <property type="component" value="Unassembled WGS sequence"/>
</dbReference>
<evidence type="ECO:0000313" key="3">
    <source>
        <dbReference type="EMBL" id="KAE8304302.1"/>
    </source>
</evidence>
<protein>
    <submittedName>
        <fullName evidence="3">Uncharacterized protein</fullName>
    </submittedName>
</protein>
<evidence type="ECO:0000256" key="2">
    <source>
        <dbReference type="SAM" id="MobiDB-lite"/>
    </source>
</evidence>
<dbReference type="HOGENOM" id="CLU_356596_0_0_1"/>
<reference evidence="3 4" key="1">
    <citation type="journal article" date="2007" name="Science">
        <title>Genomic minimalism in the early diverging intestinal parasite Giardia lamblia.</title>
        <authorList>
            <person name="Morrison H.G."/>
            <person name="McArthur A.G."/>
            <person name="Gillin F.D."/>
            <person name="Aley S.B."/>
            <person name="Adam R.D."/>
            <person name="Olsen G.J."/>
            <person name="Best A.A."/>
            <person name="Cande W.Z."/>
            <person name="Chen F."/>
            <person name="Cipriano M.J."/>
            <person name="Davids B.J."/>
            <person name="Dawson S.C."/>
            <person name="Elmendorf H.G."/>
            <person name="Hehl A.B."/>
            <person name="Holder M.E."/>
            <person name="Huse S.M."/>
            <person name="Kim U.U."/>
            <person name="Lasek-Nesselquist E."/>
            <person name="Manning G."/>
            <person name="Nigam A."/>
            <person name="Nixon J.E."/>
            <person name="Palm D."/>
            <person name="Passamaneck N.E."/>
            <person name="Prabhu A."/>
            <person name="Reich C.I."/>
            <person name="Reiner D.S."/>
            <person name="Samuelson J."/>
            <person name="Svard S.G."/>
            <person name="Sogin M.L."/>
        </authorList>
    </citation>
    <scope>NUCLEOTIDE SEQUENCE [LARGE SCALE GENOMIC DNA]</scope>
    <source>
        <strain evidence="3 4">WB C6</strain>
    </source>
</reference>
<feature type="region of interest" description="Disordered" evidence="2">
    <location>
        <begin position="768"/>
        <end position="787"/>
    </location>
</feature>
<name>D3KHT8_GIAIC</name>
<gene>
    <name evidence="3" type="ORF">GL50803_0024139</name>
</gene>
<dbReference type="VEuPathDB" id="GiardiaDB:GL50803_24139"/>
<sequence length="787" mass="87732">MRPGSSSYQERLQRLPLVEDAFLGDVRTRYSTAGPWRLGGQCSAVPTTLPPCIADIHIKRQQAEHIRPASVYLEMDYSPGIVSDSSLLFPTDQDDKKHLRMFHGSFSLHLPKASSYPLGLSFLKSITGKSCRQRYLKLLDLLSTDALHVTKALVSHTSSVSPSAALDPPQSTQLVLSTHRAILRPIVCRELLTDVVRLLTCSAPDVVTLSSLERSARWFLTAAPHSIWFSDRNGLSTGVHICREAIKCKSTCSPPVSFLCSYFKASNLPLDTSVEKISSPTISTGHLRLGLELYLLLYRYYLIRKTLFFASAHSLNTELQSLAVRTNAREIYSQLANVSTDIQALWTQKTTLQNFRESLPVSATRMNQRIQLLKMALNDASMKILRHQKKHGQSKEYWRTKSAELEQSAMRQRKVQQDLQDQIQRLEQRVKSSTLAKTRVSRGAEKIQSSVDKLNNKMAAKKGELEGLNKQIKELNQTLTDKEWQITTAQSVRKRELEANSLALHTELNRLDVLLSASFFENKPANLHSIIANMQLYISRITKTKDINLTLPELGALEEQILAIHKTGFIQLLSDSISAMQRINYKFPPKFLGLMAATCISLQQRTALLKELCAFLGKAQPHLMACCTAVSAARTSKPSAPLSSNPDVSVIITSTSIQPKLCFQHHSDDATTSSFCGNSEEDTGPQGSSSTKEASEGASQAKEPELCSLLGSPIPWNLLHYRYSTSLTLEQNILQYLRQTCALNPCIARSHHYKQTLKPSLADESINKKSDECCEKSSTPHPSTPVE</sequence>
<dbReference type="AlphaFoldDB" id="D3KHT8"/>
<keyword evidence="1" id="KW-0175">Coiled coil</keyword>
<dbReference type="OMA" id="NDASMKI"/>
<evidence type="ECO:0000313" key="4">
    <source>
        <dbReference type="Proteomes" id="UP000001548"/>
    </source>
</evidence>
<feature type="compositionally biased region" description="Polar residues" evidence="2">
    <location>
        <begin position="776"/>
        <end position="787"/>
    </location>
</feature>
<evidence type="ECO:0000256" key="1">
    <source>
        <dbReference type="SAM" id="Coils"/>
    </source>
</evidence>
<organism evidence="3 4">
    <name type="scientific">Giardia intestinalis (strain ATCC 50803 / WB clone C6)</name>
    <name type="common">Giardia lamblia</name>
    <dbReference type="NCBI Taxonomy" id="184922"/>
    <lineage>
        <taxon>Eukaryota</taxon>
        <taxon>Metamonada</taxon>
        <taxon>Diplomonadida</taxon>
        <taxon>Hexamitidae</taxon>
        <taxon>Giardiinae</taxon>
        <taxon>Giardia</taxon>
    </lineage>
</organism>
<keyword evidence="4" id="KW-1185">Reference proteome</keyword>
<dbReference type="EMBL" id="AACB03000002">
    <property type="protein sequence ID" value="KAE8304302.1"/>
    <property type="molecule type" value="Genomic_DNA"/>
</dbReference>